<name>A0A2D0NB24_FLAN2</name>
<dbReference type="EMBL" id="PDUD01000021">
    <property type="protein sequence ID" value="PHN05560.1"/>
    <property type="molecule type" value="Genomic_DNA"/>
</dbReference>
<dbReference type="OrthoDB" id="9776801at2"/>
<organism evidence="2 3">
    <name type="scientific">Flavilitoribacter nigricans (strain ATCC 23147 / DSM 23189 / NBRC 102662 / NCIMB 1420 / SS-2)</name>
    <name type="common">Lewinella nigricans</name>
    <dbReference type="NCBI Taxonomy" id="1122177"/>
    <lineage>
        <taxon>Bacteria</taxon>
        <taxon>Pseudomonadati</taxon>
        <taxon>Bacteroidota</taxon>
        <taxon>Saprospiria</taxon>
        <taxon>Saprospirales</taxon>
        <taxon>Lewinellaceae</taxon>
        <taxon>Flavilitoribacter</taxon>
    </lineage>
</organism>
<dbReference type="AlphaFoldDB" id="A0A2D0NB24"/>
<dbReference type="SUPFAM" id="SSF53850">
    <property type="entry name" value="Periplasmic binding protein-like II"/>
    <property type="match status" value="1"/>
</dbReference>
<dbReference type="GO" id="GO:0030246">
    <property type="term" value="F:carbohydrate binding"/>
    <property type="evidence" value="ECO:0007669"/>
    <property type="project" value="TreeGrafter"/>
</dbReference>
<gene>
    <name evidence="2" type="ORF">CRP01_16345</name>
</gene>
<dbReference type="GO" id="GO:0055085">
    <property type="term" value="P:transmembrane transport"/>
    <property type="evidence" value="ECO:0007669"/>
    <property type="project" value="InterPro"/>
</dbReference>
<dbReference type="NCBIfam" id="NF037995">
    <property type="entry name" value="TRAP_S1"/>
    <property type="match status" value="1"/>
</dbReference>
<reference evidence="2 3" key="1">
    <citation type="submission" date="2017-10" db="EMBL/GenBank/DDBJ databases">
        <title>The draft genome sequence of Lewinella nigricans NBRC 102662.</title>
        <authorList>
            <person name="Wang K."/>
        </authorList>
    </citation>
    <scope>NUCLEOTIDE SEQUENCE [LARGE SCALE GENOMIC DNA]</scope>
    <source>
        <strain evidence="2 3">NBRC 102662</strain>
    </source>
</reference>
<evidence type="ECO:0000256" key="1">
    <source>
        <dbReference type="ARBA" id="ARBA00022729"/>
    </source>
</evidence>
<dbReference type="PIRSF" id="PIRSF006470">
    <property type="entry name" value="DctB"/>
    <property type="match status" value="1"/>
</dbReference>
<dbReference type="NCBIfam" id="TIGR00787">
    <property type="entry name" value="dctP"/>
    <property type="match status" value="1"/>
</dbReference>
<dbReference type="InterPro" id="IPR038404">
    <property type="entry name" value="TRAP_DctP_sf"/>
</dbReference>
<dbReference type="InterPro" id="IPR004682">
    <property type="entry name" value="TRAP_DctP"/>
</dbReference>
<dbReference type="InterPro" id="IPR018389">
    <property type="entry name" value="DctP_fam"/>
</dbReference>
<dbReference type="PANTHER" id="PTHR33376">
    <property type="match status" value="1"/>
</dbReference>
<dbReference type="RefSeq" id="WP_099151137.1">
    <property type="nucleotide sequence ID" value="NZ_PDUD01000021.1"/>
</dbReference>
<accession>A0A2D0NB24</accession>
<dbReference type="PANTHER" id="PTHR33376:SF2">
    <property type="entry name" value="DICARBOXYLATE-BINDING PERIPLASMIC PROTEIN"/>
    <property type="match status" value="1"/>
</dbReference>
<dbReference type="PROSITE" id="PS51257">
    <property type="entry name" value="PROKAR_LIPOPROTEIN"/>
    <property type="match status" value="1"/>
</dbReference>
<protein>
    <submittedName>
        <fullName evidence="2">TRAP transporter substrate-binding protein DctP</fullName>
    </submittedName>
</protein>
<comment type="caution">
    <text evidence="2">The sequence shown here is derived from an EMBL/GenBank/DDBJ whole genome shotgun (WGS) entry which is preliminary data.</text>
</comment>
<keyword evidence="1" id="KW-0732">Signal</keyword>
<dbReference type="CDD" id="cd13671">
    <property type="entry name" value="PBP2_TRAP_SBP_like_3"/>
    <property type="match status" value="1"/>
</dbReference>
<keyword evidence="3" id="KW-1185">Reference proteome</keyword>
<dbReference type="GO" id="GO:0030288">
    <property type="term" value="C:outer membrane-bounded periplasmic space"/>
    <property type="evidence" value="ECO:0007669"/>
    <property type="project" value="InterPro"/>
</dbReference>
<dbReference type="Gene3D" id="3.40.190.170">
    <property type="entry name" value="Bacterial extracellular solute-binding protein, family 7"/>
    <property type="match status" value="1"/>
</dbReference>
<dbReference type="Proteomes" id="UP000223913">
    <property type="component" value="Unassembled WGS sequence"/>
</dbReference>
<evidence type="ECO:0000313" key="2">
    <source>
        <dbReference type="EMBL" id="PHN05560.1"/>
    </source>
</evidence>
<evidence type="ECO:0000313" key="3">
    <source>
        <dbReference type="Proteomes" id="UP000223913"/>
    </source>
</evidence>
<sequence>MRTSVYSLLLLLVIALSSSCGTESRVKRLKLAHGLPTDHPVHQGMVFMADRLQEISGNRMAIDIYPSEQLGSERQCLELLQIGSLSMTKVSAAVMENFAPNIRVMSLPYIFRSREHAYNVLDGEIGRRLLIQGEEFWLRGLTYFDAGMRSFYTKDRPINKPEDVEGLKIRVQESKTAINLVRSLGGAPTPISYGELYTALQQGVVDGAENNPPSFYTSRHYEVCKYYSLNEHTAVPDILVIGTVAWNSLDEQEQQWLQQAADEAKVKQRVLWAEAEAEALAAVQEAGVEVIRPDKTGFMEKTAVVLEEYKDDPSVSGLIREIQAVE</sequence>
<proteinExistence type="predicted"/>
<dbReference type="Pfam" id="PF03480">
    <property type="entry name" value="DctP"/>
    <property type="match status" value="1"/>
</dbReference>